<comment type="caution">
    <text evidence="1">The sequence shown here is derived from an EMBL/GenBank/DDBJ whole genome shotgun (WGS) entry which is preliminary data.</text>
</comment>
<protein>
    <recommendedName>
        <fullName evidence="2">Argininosuccinate lyase C-terminal domain-containing protein</fullName>
    </recommendedName>
</protein>
<dbReference type="AlphaFoldDB" id="X1SCK9"/>
<name>X1SCK9_9ZZZZ</name>
<organism evidence="1">
    <name type="scientific">marine sediment metagenome</name>
    <dbReference type="NCBI Taxonomy" id="412755"/>
    <lineage>
        <taxon>unclassified sequences</taxon>
        <taxon>metagenomes</taxon>
        <taxon>ecological metagenomes</taxon>
    </lineage>
</organism>
<feature type="non-terminal residue" evidence="1">
    <location>
        <position position="1"/>
    </location>
</feature>
<reference evidence="1" key="1">
    <citation type="journal article" date="2014" name="Front. Microbiol.">
        <title>High frequency of phylogenetically diverse reductive dehalogenase-homologous genes in deep subseafloor sedimentary metagenomes.</title>
        <authorList>
            <person name="Kawai M."/>
            <person name="Futagami T."/>
            <person name="Toyoda A."/>
            <person name="Takaki Y."/>
            <person name="Nishi S."/>
            <person name="Hori S."/>
            <person name="Arai W."/>
            <person name="Tsubouchi T."/>
            <person name="Morono Y."/>
            <person name="Uchiyama I."/>
            <person name="Ito T."/>
            <person name="Fujiyama A."/>
            <person name="Inagaki F."/>
            <person name="Takami H."/>
        </authorList>
    </citation>
    <scope>NUCLEOTIDE SEQUENCE</scope>
    <source>
        <strain evidence="1">Expedition CK06-06</strain>
    </source>
</reference>
<evidence type="ECO:0000313" key="1">
    <source>
        <dbReference type="EMBL" id="GAI73155.1"/>
    </source>
</evidence>
<proteinExistence type="predicted"/>
<gene>
    <name evidence="1" type="ORF">S12H4_25240</name>
</gene>
<evidence type="ECO:0008006" key="2">
    <source>
        <dbReference type="Google" id="ProtNLM"/>
    </source>
</evidence>
<sequence>KSLKELRLENYQKYSPLFQKDVFERIKLESCVFNKESAGGTGKKSLAKQIKEARKKLEIAFSG</sequence>
<dbReference type="Gene3D" id="1.10.40.30">
    <property type="entry name" value="Fumarase/aspartase (C-terminal domain)"/>
    <property type="match status" value="1"/>
</dbReference>
<dbReference type="Gene3D" id="1.20.200.10">
    <property type="entry name" value="Fumarase/aspartase (Central domain)"/>
    <property type="match status" value="1"/>
</dbReference>
<dbReference type="EMBL" id="BARW01014052">
    <property type="protein sequence ID" value="GAI73155.1"/>
    <property type="molecule type" value="Genomic_DNA"/>
</dbReference>
<accession>X1SCK9</accession>